<organism evidence="5 6">
    <name type="scientific">Rhizophagus irregularis</name>
    <dbReference type="NCBI Taxonomy" id="588596"/>
    <lineage>
        <taxon>Eukaryota</taxon>
        <taxon>Fungi</taxon>
        <taxon>Fungi incertae sedis</taxon>
        <taxon>Mucoromycota</taxon>
        <taxon>Glomeromycotina</taxon>
        <taxon>Glomeromycetes</taxon>
        <taxon>Glomerales</taxon>
        <taxon>Glomeraceae</taxon>
        <taxon>Rhizophagus</taxon>
    </lineage>
</organism>
<dbReference type="GO" id="GO:0005634">
    <property type="term" value="C:nucleus"/>
    <property type="evidence" value="ECO:0007669"/>
    <property type="project" value="TreeGrafter"/>
</dbReference>
<reference evidence="5" key="1">
    <citation type="submission" date="2020-05" db="EMBL/GenBank/DDBJ databases">
        <authorList>
            <person name="Rincon C."/>
            <person name="Sanders R I."/>
            <person name="Robbins C."/>
            <person name="Chaturvedi A."/>
        </authorList>
    </citation>
    <scope>NUCLEOTIDE SEQUENCE</scope>
    <source>
        <strain evidence="5">CHB12</strain>
    </source>
</reference>
<dbReference type="GO" id="GO:0003723">
    <property type="term" value="F:RNA binding"/>
    <property type="evidence" value="ECO:0007669"/>
    <property type="project" value="UniProtKB-KW"/>
</dbReference>
<dbReference type="PANTHER" id="PTHR21641">
    <property type="entry name" value="TRANSLATION INITIATION FACTOR-RELATED"/>
    <property type="match status" value="1"/>
</dbReference>
<dbReference type="OrthoDB" id="1738325at2759"/>
<evidence type="ECO:0000313" key="5">
    <source>
        <dbReference type="EMBL" id="CAB5360791.1"/>
    </source>
</evidence>
<keyword evidence="3" id="KW-0396">Initiation factor</keyword>
<dbReference type="InterPro" id="IPR039294">
    <property type="entry name" value="EIF1AD"/>
</dbReference>
<dbReference type="SMART" id="SM00652">
    <property type="entry name" value="eIF1a"/>
    <property type="match status" value="1"/>
</dbReference>
<dbReference type="VEuPathDB" id="FungiDB:RhiirFUN_007673"/>
<gene>
    <name evidence="5" type="ORF">CHRIB12_LOCUS8413</name>
</gene>
<comment type="caution">
    <text evidence="5">The sequence shown here is derived from an EMBL/GenBank/DDBJ whole genome shotgun (WGS) entry which is preliminary data.</text>
</comment>
<feature type="domain" description="S1-like" evidence="4">
    <location>
        <begin position="13"/>
        <end position="70"/>
    </location>
</feature>
<dbReference type="AlphaFoldDB" id="A0A915Z413"/>
<comment type="similarity">
    <text evidence="1">Belongs to the EIF1AD family.</text>
</comment>
<evidence type="ECO:0000313" key="6">
    <source>
        <dbReference type="Proteomes" id="UP000684084"/>
    </source>
</evidence>
<evidence type="ECO:0000256" key="1">
    <source>
        <dbReference type="ARBA" id="ARBA00007340"/>
    </source>
</evidence>
<protein>
    <recommendedName>
        <fullName evidence="4">S1-like domain-containing protein</fullName>
    </recommendedName>
</protein>
<dbReference type="GO" id="GO:0003743">
    <property type="term" value="F:translation initiation factor activity"/>
    <property type="evidence" value="ECO:0007669"/>
    <property type="project" value="UniProtKB-UniRule"/>
</dbReference>
<dbReference type="PANTHER" id="PTHR21641:SF0">
    <property type="entry name" value="RNA-BINDING PROTEIN EIF1AD-RELATED"/>
    <property type="match status" value="1"/>
</dbReference>
<dbReference type="InterPro" id="IPR001253">
    <property type="entry name" value="TIF_eIF-1A"/>
</dbReference>
<dbReference type="InterPro" id="IPR006196">
    <property type="entry name" value="RNA-binding_domain_S1_IF1"/>
</dbReference>
<dbReference type="EMBL" id="CAGKOT010000015">
    <property type="protein sequence ID" value="CAB5360791.1"/>
    <property type="molecule type" value="Genomic_DNA"/>
</dbReference>
<evidence type="ECO:0000256" key="2">
    <source>
        <dbReference type="ARBA" id="ARBA00022884"/>
    </source>
</evidence>
<dbReference type="Pfam" id="PF01176">
    <property type="entry name" value="eIF-1a"/>
    <property type="match status" value="1"/>
</dbReference>
<evidence type="ECO:0000256" key="3">
    <source>
        <dbReference type="PROSITE-ProRule" id="PRU00181"/>
    </source>
</evidence>
<accession>A0A915Z413</accession>
<dbReference type="PROSITE" id="PS50832">
    <property type="entry name" value="S1_IF1_TYPE"/>
    <property type="match status" value="1"/>
</dbReference>
<keyword evidence="2" id="KW-0694">RNA-binding</keyword>
<dbReference type="Proteomes" id="UP000684084">
    <property type="component" value="Unassembled WGS sequence"/>
</dbReference>
<keyword evidence="3" id="KW-0648">Protein biosynthesis</keyword>
<proteinExistence type="inferred from homology"/>
<sequence length="171" mass="19899">MGRKQKTTNNLLKSVPLPTETQKISKVLNWRGKNLFEIQFSDGNTTLCTLPPKFRNLIWVKRGSYVIINPINETERVNKIGGEIEHVLFPEHVKNFKSEGIWPQEFEIQDDDNNKIVDSRNENTTNSDDLFVNTNRREIDYDTSSSENEEIFWQLSKPDLATKIIMFVIDP</sequence>
<evidence type="ECO:0000259" key="4">
    <source>
        <dbReference type="PROSITE" id="PS50832"/>
    </source>
</evidence>
<name>A0A915Z413_9GLOM</name>